<evidence type="ECO:0000313" key="3">
    <source>
        <dbReference type="EMBL" id="AXK40517.1"/>
    </source>
</evidence>
<dbReference type="InterPro" id="IPR023696">
    <property type="entry name" value="Ureohydrolase_dom_sf"/>
</dbReference>
<dbReference type="RefSeq" id="WP_115434444.1">
    <property type="nucleotide sequence ID" value="NZ_CP031337.1"/>
</dbReference>
<feature type="domain" description="Histone deacetylase" evidence="2">
    <location>
        <begin position="37"/>
        <end position="320"/>
    </location>
</feature>
<comment type="similarity">
    <text evidence="1">Belongs to the histone deacetylase family.</text>
</comment>
<dbReference type="PANTHER" id="PTHR10625">
    <property type="entry name" value="HISTONE DEACETYLASE HDAC1-RELATED"/>
    <property type="match status" value="1"/>
</dbReference>
<proteinExistence type="inferred from homology"/>
<dbReference type="PRINTS" id="PR01270">
    <property type="entry name" value="HDASUPER"/>
</dbReference>
<evidence type="ECO:0000256" key="1">
    <source>
        <dbReference type="ARBA" id="ARBA00005947"/>
    </source>
</evidence>
<evidence type="ECO:0000313" key="4">
    <source>
        <dbReference type="Proteomes" id="UP000254537"/>
    </source>
</evidence>
<name>A0A345Y9B5_9NEIS</name>
<organism evidence="3 4">
    <name type="scientific">Crenobacter cavernae</name>
    <dbReference type="NCBI Taxonomy" id="2290923"/>
    <lineage>
        <taxon>Bacteria</taxon>
        <taxon>Pseudomonadati</taxon>
        <taxon>Pseudomonadota</taxon>
        <taxon>Betaproteobacteria</taxon>
        <taxon>Neisseriales</taxon>
        <taxon>Neisseriaceae</taxon>
        <taxon>Crenobacter</taxon>
    </lineage>
</organism>
<dbReference type="AlphaFoldDB" id="A0A345Y9B5"/>
<dbReference type="InterPro" id="IPR000286">
    <property type="entry name" value="HDACs"/>
</dbReference>
<dbReference type="Gene3D" id="3.40.800.20">
    <property type="entry name" value="Histone deacetylase domain"/>
    <property type="match status" value="1"/>
</dbReference>
<dbReference type="InterPro" id="IPR023801">
    <property type="entry name" value="His_deacetylse_dom"/>
</dbReference>
<dbReference type="InterPro" id="IPR037138">
    <property type="entry name" value="His_deacetylse_dom_sf"/>
</dbReference>
<gene>
    <name evidence="3" type="ORF">DWG20_14355</name>
</gene>
<dbReference type="GO" id="GO:0040029">
    <property type="term" value="P:epigenetic regulation of gene expression"/>
    <property type="evidence" value="ECO:0007669"/>
    <property type="project" value="TreeGrafter"/>
</dbReference>
<dbReference type="PANTHER" id="PTHR10625:SF31">
    <property type="entry name" value="HISTONE DEACETYLASE DOMAIN-CONTAINING PROTEIN"/>
    <property type="match status" value="1"/>
</dbReference>
<dbReference type="SUPFAM" id="SSF52768">
    <property type="entry name" value="Arginase/deacetylase"/>
    <property type="match status" value="1"/>
</dbReference>
<sequence>MIATGFVYDERFLAHDAGRIEYRGGEGSADCGEEFDSPQRLLHIKRLFDAVGLTPRLASLSCEPASDEQLLRVHTPAYLESLATICREAGDAVVSFGDEARGDGKTEETARLAAGGACAAIDAVLTGKTPQAYALLRPSGHHAGPDFAMGYCYYNNAAVAARHAQAVYGLKRVAIVDWDVHHGNGTQTLFYDDPSVLFVSLHEEDNYPLDGGDAAETGSGAGEGLNVNIPLPSGSGNTTYRAAFERVVLPVLAAFEPELILISAGQDANAFDPLGRMRVTRDGFSAMARWVREAAQTLCGGRVVVLQEGGYSLPYLPIATLGVLEGLTGWRADFEDPHRVHDWPLKSAEAAAIDRARQAQACHWPTLNVKPKEDQHA</sequence>
<reference evidence="3 4" key="1">
    <citation type="submission" date="2018-07" db="EMBL/GenBank/DDBJ databases">
        <title>Crenobacter cavernae sp. nov., isolated from a karst cave.</title>
        <authorList>
            <person name="Zhu H."/>
        </authorList>
    </citation>
    <scope>NUCLEOTIDE SEQUENCE [LARGE SCALE GENOMIC DNA]</scope>
    <source>
        <strain evidence="3 4">K1W11S-77</strain>
    </source>
</reference>
<dbReference type="EMBL" id="CP031337">
    <property type="protein sequence ID" value="AXK40517.1"/>
    <property type="molecule type" value="Genomic_DNA"/>
</dbReference>
<dbReference type="OrthoDB" id="9808367at2"/>
<dbReference type="KEGG" id="ccah:DWG20_14355"/>
<dbReference type="Pfam" id="PF00850">
    <property type="entry name" value="Hist_deacetyl"/>
    <property type="match status" value="1"/>
</dbReference>
<dbReference type="GO" id="GO:0004407">
    <property type="term" value="F:histone deacetylase activity"/>
    <property type="evidence" value="ECO:0007669"/>
    <property type="project" value="TreeGrafter"/>
</dbReference>
<dbReference type="GO" id="GO:0005737">
    <property type="term" value="C:cytoplasm"/>
    <property type="evidence" value="ECO:0007669"/>
    <property type="project" value="TreeGrafter"/>
</dbReference>
<accession>A0A345Y9B5</accession>
<evidence type="ECO:0000259" key="2">
    <source>
        <dbReference type="Pfam" id="PF00850"/>
    </source>
</evidence>
<dbReference type="CDD" id="cd09996">
    <property type="entry name" value="HDAC_classII_1"/>
    <property type="match status" value="1"/>
</dbReference>
<dbReference type="Proteomes" id="UP000254537">
    <property type="component" value="Chromosome"/>
</dbReference>
<protein>
    <submittedName>
        <fullName evidence="3">Class II histone deacetylase</fullName>
    </submittedName>
</protein>